<dbReference type="InterPro" id="IPR016193">
    <property type="entry name" value="Cytidine_deaminase-like"/>
</dbReference>
<dbReference type="Gene3D" id="3.40.140.10">
    <property type="entry name" value="Cytidine Deaminase, domain 2"/>
    <property type="match status" value="1"/>
</dbReference>
<sequence length="654" mass="69959">MTGHEISGYISNLWQALFASFIQVFTRIFRFTKTRNDPPTPTQRQQPRIPCNHEGPSTPYSLDPNTTTPAHNHGLADQQQHHDGDAQEFDIESGGAASEDEETMPASKKRGAQKRGGANANGKSNGHGPGSGQGLDRRGTGSASTTGQQQIDKGGNTASPGPPPSQQAAPQRPVSNQIPVPAVAAPATNQRDTKPNHQPDSQRQDGARRGGARNRRRSSPTKQGVDDKKENMAPSKDVSQTANSQQPTLTPLAASENKLLPQKPGTHSVTGHGVPVSANQPKNQENMPPNVQVDQLRTAIDGLTFDETPAPAQAPGPSSADAAVGIDAAPLPVPVVVTHPLLNKQSAPKTNFPPPALPGLIEPKTEEERKEREYHLKFMREALEMGQLALNTNETPVGCVLVYHGRIIAKGMNATNVTRNGTRHAEFMALSALFSRKERGDVEGVNNPALDDACWGDVDPSDGHIFPYGQKLHPAPVVDRAIINECVLYVTVEPCVMCASLLRQLGIQKVYFGAVNDKFGGTGGVFRIHLNSKAVSKPDNRPYQNGYGPQDVGRIVRGRVGPIQRDEEDGDGGNVERGYPVEGGYLRDDAVSLLRRFYVQENGRAPQPRKKEGRAARLFAIEAAAKGGSGSDVSDAATLPDTGSDSAGRAQAQS</sequence>
<reference evidence="4 5" key="1">
    <citation type="submission" date="2018-06" db="EMBL/GenBank/DDBJ databases">
        <title>Complete Genomes of Monosporascus.</title>
        <authorList>
            <person name="Robinson A.J."/>
            <person name="Natvig D.O."/>
        </authorList>
    </citation>
    <scope>NUCLEOTIDE SEQUENCE [LARGE SCALE GENOMIC DNA]</scope>
    <source>
        <strain evidence="4 5">CBS 110550</strain>
    </source>
</reference>
<keyword evidence="1" id="KW-0378">Hydrolase</keyword>
<evidence type="ECO:0000313" key="5">
    <source>
        <dbReference type="Proteomes" id="UP000293360"/>
    </source>
</evidence>
<dbReference type="STRING" id="155417.A0A4Q4TLI0"/>
<accession>A0A4Q4TLI0</accession>
<feature type="region of interest" description="Disordered" evidence="2">
    <location>
        <begin position="624"/>
        <end position="654"/>
    </location>
</feature>
<dbReference type="CDD" id="cd01285">
    <property type="entry name" value="nucleoside_deaminase"/>
    <property type="match status" value="1"/>
</dbReference>
<dbReference type="GO" id="GO:0002100">
    <property type="term" value="P:tRNA wobble adenosine to inosine editing"/>
    <property type="evidence" value="ECO:0007669"/>
    <property type="project" value="TreeGrafter"/>
</dbReference>
<feature type="compositionally biased region" description="Basic and acidic residues" evidence="2">
    <location>
        <begin position="191"/>
        <end position="208"/>
    </location>
</feature>
<dbReference type="SUPFAM" id="SSF53927">
    <property type="entry name" value="Cytidine deaminase-like"/>
    <property type="match status" value="1"/>
</dbReference>
<evidence type="ECO:0000256" key="2">
    <source>
        <dbReference type="SAM" id="MobiDB-lite"/>
    </source>
</evidence>
<dbReference type="GO" id="GO:0052717">
    <property type="term" value="F:tRNA-specific adenosine-34 deaminase activity"/>
    <property type="evidence" value="ECO:0007669"/>
    <property type="project" value="TreeGrafter"/>
</dbReference>
<feature type="compositionally biased region" description="Polar residues" evidence="2">
    <location>
        <begin position="58"/>
        <end position="70"/>
    </location>
</feature>
<name>A0A4Q4TLI0_9PEZI</name>
<feature type="compositionally biased region" description="Polar residues" evidence="2">
    <location>
        <begin position="641"/>
        <end position="654"/>
    </location>
</feature>
<keyword evidence="5" id="KW-1185">Reference proteome</keyword>
<dbReference type="OrthoDB" id="1701769at2759"/>
<feature type="region of interest" description="Disordered" evidence="2">
    <location>
        <begin position="33"/>
        <end position="289"/>
    </location>
</feature>
<gene>
    <name evidence="4" type="ORF">DL764_003023</name>
</gene>
<comment type="caution">
    <text evidence="4">The sequence shown here is derived from an EMBL/GenBank/DDBJ whole genome shotgun (WGS) entry which is preliminary data.</text>
</comment>
<dbReference type="PANTHER" id="PTHR11079">
    <property type="entry name" value="CYTOSINE DEAMINASE FAMILY MEMBER"/>
    <property type="match status" value="1"/>
</dbReference>
<feature type="domain" description="CMP/dCMP-type deaminase" evidence="3">
    <location>
        <begin position="373"/>
        <end position="526"/>
    </location>
</feature>
<dbReference type="Proteomes" id="UP000293360">
    <property type="component" value="Unassembled WGS sequence"/>
</dbReference>
<evidence type="ECO:0000259" key="3">
    <source>
        <dbReference type="PROSITE" id="PS51747"/>
    </source>
</evidence>
<evidence type="ECO:0000313" key="4">
    <source>
        <dbReference type="EMBL" id="RYP06677.1"/>
    </source>
</evidence>
<feature type="compositionally biased region" description="Polar residues" evidence="2">
    <location>
        <begin position="141"/>
        <end position="151"/>
    </location>
</feature>
<feature type="compositionally biased region" description="Basic residues" evidence="2">
    <location>
        <begin position="210"/>
        <end position="219"/>
    </location>
</feature>
<dbReference type="PROSITE" id="PS51747">
    <property type="entry name" value="CYT_DCMP_DEAMINASES_2"/>
    <property type="match status" value="1"/>
</dbReference>
<dbReference type="EMBL" id="QJNU01000120">
    <property type="protein sequence ID" value="RYP06677.1"/>
    <property type="molecule type" value="Genomic_DNA"/>
</dbReference>
<proteinExistence type="predicted"/>
<protein>
    <recommendedName>
        <fullName evidence="3">CMP/dCMP-type deaminase domain-containing protein</fullName>
    </recommendedName>
</protein>
<dbReference type="Pfam" id="PF00383">
    <property type="entry name" value="dCMP_cyt_deam_1"/>
    <property type="match status" value="1"/>
</dbReference>
<dbReference type="AlphaFoldDB" id="A0A4Q4TLI0"/>
<organism evidence="4 5">
    <name type="scientific">Monosporascus ibericus</name>
    <dbReference type="NCBI Taxonomy" id="155417"/>
    <lineage>
        <taxon>Eukaryota</taxon>
        <taxon>Fungi</taxon>
        <taxon>Dikarya</taxon>
        <taxon>Ascomycota</taxon>
        <taxon>Pezizomycotina</taxon>
        <taxon>Sordariomycetes</taxon>
        <taxon>Xylariomycetidae</taxon>
        <taxon>Xylariales</taxon>
        <taxon>Xylariales incertae sedis</taxon>
        <taxon>Monosporascus</taxon>
    </lineage>
</organism>
<dbReference type="PANTHER" id="PTHR11079:SF149">
    <property type="entry name" value="TRNA-SPECIFIC ADENOSINE DEAMINASE 2"/>
    <property type="match status" value="1"/>
</dbReference>
<dbReference type="InterPro" id="IPR002125">
    <property type="entry name" value="CMP_dCMP_dom"/>
</dbReference>
<feature type="compositionally biased region" description="Polar residues" evidence="2">
    <location>
        <begin position="237"/>
        <end position="249"/>
    </location>
</feature>
<dbReference type="GO" id="GO:0005737">
    <property type="term" value="C:cytoplasm"/>
    <property type="evidence" value="ECO:0007669"/>
    <property type="project" value="TreeGrafter"/>
</dbReference>
<feature type="compositionally biased region" description="Low complexity" evidence="2">
    <location>
        <begin position="166"/>
        <end position="175"/>
    </location>
</feature>
<evidence type="ECO:0000256" key="1">
    <source>
        <dbReference type="ARBA" id="ARBA00022801"/>
    </source>
</evidence>
<feature type="compositionally biased region" description="Polar residues" evidence="2">
    <location>
        <begin position="277"/>
        <end position="289"/>
    </location>
</feature>
<dbReference type="GO" id="GO:0005634">
    <property type="term" value="C:nucleus"/>
    <property type="evidence" value="ECO:0007669"/>
    <property type="project" value="TreeGrafter"/>
</dbReference>